<evidence type="ECO:0000256" key="1">
    <source>
        <dbReference type="SAM" id="SignalP"/>
    </source>
</evidence>
<reference evidence="2" key="1">
    <citation type="submission" date="2020-10" db="EMBL/GenBank/DDBJ databases">
        <title>Whole-genome sequence of Luteibacter sp. EIF3.</title>
        <authorList>
            <person name="Friedrich I."/>
            <person name="Hertel R."/>
            <person name="Daniel R."/>
        </authorList>
    </citation>
    <scope>NUCLEOTIDE SEQUENCE</scope>
    <source>
        <strain evidence="2">EIF3</strain>
    </source>
</reference>
<sequence length="322" mass="33335">MDFSLKAVALVAASAFCASFCTPVSAGLPFFNKKNKAHDEKVAQIPKCAKKLGSLSVIEPEASQNWWSGRQLPAPTKLIKVFVAKSGCFTLVDRNAGMDAAMRERALASGGQLRGGSNVGKGQVKAADYVLVPDLVDSNSDAGGGGISGLAQSLLGGTAGRVAGAVKFDSKTADVTLTVTDVRSSEQVALVEGHGEKNDLSFGGRGQLWGSESLGAAGLGGYTNTTQGQVITMAYLDAYTKLVAELGGMPGDASAANSRQSGTVAVATRLWAQSSGKGKVVRGLEPGMTVYPTGDRIGLMWEVEDEHGNRGWVSSADFDLAK</sequence>
<name>A0ABY4SXF2_9GAMM</name>
<dbReference type="InterPro" id="IPR005534">
    <property type="entry name" value="Curli_assmbl/transp-comp_CsgG"/>
</dbReference>
<keyword evidence="1" id="KW-0732">Signal</keyword>
<dbReference type="Proteomes" id="UP001056681">
    <property type="component" value="Chromosome"/>
</dbReference>
<dbReference type="EMBL" id="CP063231">
    <property type="protein sequence ID" value="URL57377.1"/>
    <property type="molecule type" value="Genomic_DNA"/>
</dbReference>
<proteinExistence type="predicted"/>
<dbReference type="Pfam" id="PF03783">
    <property type="entry name" value="CsgG"/>
    <property type="match status" value="1"/>
</dbReference>
<evidence type="ECO:0000313" key="3">
    <source>
        <dbReference type="Proteomes" id="UP001056681"/>
    </source>
</evidence>
<accession>A0ABY4SXF2</accession>
<protein>
    <submittedName>
        <fullName evidence="2">Peptidoglycan-binding protein</fullName>
    </submittedName>
</protein>
<keyword evidence="3" id="KW-1185">Reference proteome</keyword>
<dbReference type="RefSeq" id="WP_250338275.1">
    <property type="nucleotide sequence ID" value="NZ_CP063231.1"/>
</dbReference>
<organism evidence="2 3">
    <name type="scientific">Luteibacter flocculans</name>
    <dbReference type="NCBI Taxonomy" id="2780091"/>
    <lineage>
        <taxon>Bacteria</taxon>
        <taxon>Pseudomonadati</taxon>
        <taxon>Pseudomonadota</taxon>
        <taxon>Gammaproteobacteria</taxon>
        <taxon>Lysobacterales</taxon>
        <taxon>Rhodanobacteraceae</taxon>
        <taxon>Luteibacter</taxon>
    </lineage>
</organism>
<evidence type="ECO:0000313" key="2">
    <source>
        <dbReference type="EMBL" id="URL57377.1"/>
    </source>
</evidence>
<gene>
    <name evidence="2" type="ORF">IM816_12105</name>
</gene>
<feature type="signal peptide" evidence="1">
    <location>
        <begin position="1"/>
        <end position="26"/>
    </location>
</feature>
<feature type="chain" id="PRO_5047075917" evidence="1">
    <location>
        <begin position="27"/>
        <end position="322"/>
    </location>
</feature>